<dbReference type="SUPFAM" id="SSF52540">
    <property type="entry name" value="P-loop containing nucleoside triphosphate hydrolases"/>
    <property type="match status" value="1"/>
</dbReference>
<evidence type="ECO:0000256" key="9">
    <source>
        <dbReference type="ARBA" id="ARBA00023306"/>
    </source>
</evidence>
<dbReference type="FunFam" id="3.40.50.300:FF:000098">
    <property type="entry name" value="Probable GTP-binding protein EngB"/>
    <property type="match status" value="1"/>
</dbReference>
<proteinExistence type="inferred from homology"/>
<dbReference type="OrthoDB" id="9804921at2"/>
<evidence type="ECO:0000313" key="13">
    <source>
        <dbReference type="Proteomes" id="UP000192393"/>
    </source>
</evidence>
<evidence type="ECO:0000259" key="11">
    <source>
        <dbReference type="PROSITE" id="PS51706"/>
    </source>
</evidence>
<accession>A0A1W2CTA4</accession>
<dbReference type="NCBIfam" id="TIGR03598">
    <property type="entry name" value="GTPase_YsxC"/>
    <property type="match status" value="1"/>
</dbReference>
<dbReference type="Gene3D" id="3.40.50.300">
    <property type="entry name" value="P-loop containing nucleotide triphosphate hydrolases"/>
    <property type="match status" value="1"/>
</dbReference>
<gene>
    <name evidence="10" type="primary">engB</name>
    <name evidence="12" type="ORF">SAMN06296427_11140</name>
</gene>
<reference evidence="12 13" key="1">
    <citation type="submission" date="2017-04" db="EMBL/GenBank/DDBJ databases">
        <authorList>
            <person name="Afonso C.L."/>
            <person name="Miller P.J."/>
            <person name="Scott M.A."/>
            <person name="Spackman E."/>
            <person name="Goraichik I."/>
            <person name="Dimitrov K.M."/>
            <person name="Suarez D.L."/>
            <person name="Swayne D.E."/>
        </authorList>
    </citation>
    <scope>NUCLEOTIDE SEQUENCE [LARGE SCALE GENOMIC DNA]</scope>
    <source>
        <strain evidence="12 13">CGMCC 1.12708</strain>
    </source>
</reference>
<comment type="similarity">
    <text evidence="2 10">Belongs to the TRAFAC class TrmE-Era-EngA-EngB-Septin-like GTPase superfamily. EngB GTPase family.</text>
</comment>
<dbReference type="GO" id="GO:0005525">
    <property type="term" value="F:GTP binding"/>
    <property type="evidence" value="ECO:0007669"/>
    <property type="project" value="UniProtKB-UniRule"/>
</dbReference>
<sequence length="203" mass="23396">MNVKAEFIKSAPKWTECPEPNIPEYAFIGRSNVGKSSLINMLADKKDLAKTSGTPGKTQLLNVFLMNEKWYLMDLPGFGYARVSKVKRGEFQKMITNYLTQRPNLINTFILIDCRIPPQKIDLEFMEWMGENQIPFSMVFTKIDKISSAALQKALLHYRKEMLKTWESMPQVFTTSATGRIGRLELLNYINTINEQLEGQFKN</sequence>
<dbReference type="STRING" id="1434700.SAMN06296427_11140"/>
<dbReference type="RefSeq" id="WP_084018940.1">
    <property type="nucleotide sequence ID" value="NZ_FWXS01000011.1"/>
</dbReference>
<dbReference type="InterPro" id="IPR006073">
    <property type="entry name" value="GTP-bd"/>
</dbReference>
<keyword evidence="7 10" id="KW-0342">GTP-binding</keyword>
<dbReference type="GO" id="GO:0046872">
    <property type="term" value="F:metal ion binding"/>
    <property type="evidence" value="ECO:0007669"/>
    <property type="project" value="UniProtKB-KW"/>
</dbReference>
<keyword evidence="4" id="KW-0479">Metal-binding</keyword>
<keyword evidence="3 10" id="KW-0132">Cell division</keyword>
<protein>
    <recommendedName>
        <fullName evidence="10">Probable GTP-binding protein EngB</fullName>
    </recommendedName>
</protein>
<evidence type="ECO:0000256" key="1">
    <source>
        <dbReference type="ARBA" id="ARBA00001946"/>
    </source>
</evidence>
<keyword evidence="13" id="KW-1185">Reference proteome</keyword>
<dbReference type="EMBL" id="FWXS01000011">
    <property type="protein sequence ID" value="SMC88485.1"/>
    <property type="molecule type" value="Genomic_DNA"/>
</dbReference>
<dbReference type="InterPro" id="IPR027417">
    <property type="entry name" value="P-loop_NTPase"/>
</dbReference>
<name>A0A1W2CTA4_9FLAO</name>
<keyword evidence="6" id="KW-0460">Magnesium</keyword>
<dbReference type="Pfam" id="PF01926">
    <property type="entry name" value="MMR_HSR1"/>
    <property type="match status" value="1"/>
</dbReference>
<evidence type="ECO:0000256" key="5">
    <source>
        <dbReference type="ARBA" id="ARBA00022741"/>
    </source>
</evidence>
<dbReference type="AlphaFoldDB" id="A0A1W2CTA4"/>
<dbReference type="PANTHER" id="PTHR11649">
    <property type="entry name" value="MSS1/TRME-RELATED GTP-BINDING PROTEIN"/>
    <property type="match status" value="1"/>
</dbReference>
<evidence type="ECO:0000256" key="8">
    <source>
        <dbReference type="ARBA" id="ARBA00023210"/>
    </source>
</evidence>
<dbReference type="CDD" id="cd01876">
    <property type="entry name" value="YihA_EngB"/>
    <property type="match status" value="1"/>
</dbReference>
<evidence type="ECO:0000256" key="10">
    <source>
        <dbReference type="HAMAP-Rule" id="MF_00321"/>
    </source>
</evidence>
<keyword evidence="9 10" id="KW-0131">Cell cycle</keyword>
<evidence type="ECO:0000256" key="3">
    <source>
        <dbReference type="ARBA" id="ARBA00022618"/>
    </source>
</evidence>
<keyword evidence="8 10" id="KW-0717">Septation</keyword>
<keyword evidence="5 10" id="KW-0547">Nucleotide-binding</keyword>
<feature type="domain" description="EngB-type G" evidence="11">
    <location>
        <begin position="21"/>
        <end position="196"/>
    </location>
</feature>
<dbReference type="HAMAP" id="MF_00321">
    <property type="entry name" value="GTPase_EngB"/>
    <property type="match status" value="1"/>
</dbReference>
<dbReference type="InterPro" id="IPR030393">
    <property type="entry name" value="G_ENGB_dom"/>
</dbReference>
<evidence type="ECO:0000256" key="7">
    <source>
        <dbReference type="ARBA" id="ARBA00023134"/>
    </source>
</evidence>
<dbReference type="PANTHER" id="PTHR11649:SF13">
    <property type="entry name" value="ENGB-TYPE G DOMAIN-CONTAINING PROTEIN"/>
    <property type="match status" value="1"/>
</dbReference>
<dbReference type="Proteomes" id="UP000192393">
    <property type="component" value="Unassembled WGS sequence"/>
</dbReference>
<evidence type="ECO:0000256" key="4">
    <source>
        <dbReference type="ARBA" id="ARBA00022723"/>
    </source>
</evidence>
<organism evidence="12 13">
    <name type="scientific">Moheibacter sediminis</name>
    <dbReference type="NCBI Taxonomy" id="1434700"/>
    <lineage>
        <taxon>Bacteria</taxon>
        <taxon>Pseudomonadati</taxon>
        <taxon>Bacteroidota</taxon>
        <taxon>Flavobacteriia</taxon>
        <taxon>Flavobacteriales</taxon>
        <taxon>Weeksellaceae</taxon>
        <taxon>Moheibacter</taxon>
    </lineage>
</organism>
<comment type="cofactor">
    <cofactor evidence="1">
        <name>Mg(2+)</name>
        <dbReference type="ChEBI" id="CHEBI:18420"/>
    </cofactor>
</comment>
<evidence type="ECO:0000313" key="12">
    <source>
        <dbReference type="EMBL" id="SMC88485.1"/>
    </source>
</evidence>
<evidence type="ECO:0000256" key="6">
    <source>
        <dbReference type="ARBA" id="ARBA00022842"/>
    </source>
</evidence>
<dbReference type="InterPro" id="IPR019987">
    <property type="entry name" value="GTP-bd_ribosome_bio_YsxC"/>
</dbReference>
<dbReference type="PROSITE" id="PS51706">
    <property type="entry name" value="G_ENGB"/>
    <property type="match status" value="1"/>
</dbReference>
<evidence type="ECO:0000256" key="2">
    <source>
        <dbReference type="ARBA" id="ARBA00009638"/>
    </source>
</evidence>
<comment type="function">
    <text evidence="10">Necessary for normal cell division and for the maintenance of normal septation.</text>
</comment>
<dbReference type="GO" id="GO:0000917">
    <property type="term" value="P:division septum assembly"/>
    <property type="evidence" value="ECO:0007669"/>
    <property type="project" value="UniProtKB-KW"/>
</dbReference>